<proteinExistence type="predicted"/>
<dbReference type="HOGENOM" id="CLU_1397204_0_0_1"/>
<dbReference type="VEuPathDB" id="FungiDB:MYCTH_94780"/>
<dbReference type="AlphaFoldDB" id="G2QFE8"/>
<sequence length="195" mass="20736">MVVSIRVLVTSGPLWHSGLPDRIRHYDPEPPRPGQGGTEARKGEGLHVRLAPHASPRQKKKCGNSTRGSPAAGHGSVQSDGPADRAGCSTAPSWATEGCTVKVGACIGMRDGRNGTIGSRRILPTTCIPQNRFGVSTYLLGNFLTKAFHITSSARSDTGVLRGATWERGEEGAVNTTVLSPLSARFSKNRPLDRE</sequence>
<evidence type="ECO:0000313" key="2">
    <source>
        <dbReference type="EMBL" id="AEO59177.1"/>
    </source>
</evidence>
<dbReference type="KEGG" id="mtm:MYCTH_94780"/>
<dbReference type="InParanoid" id="G2QFE8"/>
<evidence type="ECO:0000256" key="1">
    <source>
        <dbReference type="SAM" id="MobiDB-lite"/>
    </source>
</evidence>
<evidence type="ECO:0000313" key="3">
    <source>
        <dbReference type="Proteomes" id="UP000007322"/>
    </source>
</evidence>
<protein>
    <submittedName>
        <fullName evidence="2">Uncharacterized protein</fullName>
    </submittedName>
</protein>
<dbReference type="GeneID" id="11514365"/>
<accession>G2QFE8</accession>
<dbReference type="Proteomes" id="UP000007322">
    <property type="component" value="Chromosome 4"/>
</dbReference>
<feature type="compositionally biased region" description="Basic and acidic residues" evidence="1">
    <location>
        <begin position="19"/>
        <end position="30"/>
    </location>
</feature>
<feature type="region of interest" description="Disordered" evidence="1">
    <location>
        <begin position="17"/>
        <end position="91"/>
    </location>
</feature>
<dbReference type="RefSeq" id="XP_003664422.1">
    <property type="nucleotide sequence ID" value="XM_003664374.1"/>
</dbReference>
<organism evidence="2 3">
    <name type="scientific">Thermothelomyces thermophilus (strain ATCC 42464 / BCRC 31852 / DSM 1799)</name>
    <name type="common">Sporotrichum thermophile</name>
    <dbReference type="NCBI Taxonomy" id="573729"/>
    <lineage>
        <taxon>Eukaryota</taxon>
        <taxon>Fungi</taxon>
        <taxon>Dikarya</taxon>
        <taxon>Ascomycota</taxon>
        <taxon>Pezizomycotina</taxon>
        <taxon>Sordariomycetes</taxon>
        <taxon>Sordariomycetidae</taxon>
        <taxon>Sordariales</taxon>
        <taxon>Chaetomiaceae</taxon>
        <taxon>Thermothelomyces</taxon>
    </lineage>
</organism>
<gene>
    <name evidence="2" type="ORF">MYCTH_94780</name>
</gene>
<keyword evidence="3" id="KW-1185">Reference proteome</keyword>
<name>G2QFE8_THET4</name>
<reference evidence="2 3" key="1">
    <citation type="journal article" date="2011" name="Nat. Biotechnol.">
        <title>Comparative genomic analysis of the thermophilic biomass-degrading fungi Myceliophthora thermophila and Thielavia terrestris.</title>
        <authorList>
            <person name="Berka R.M."/>
            <person name="Grigoriev I.V."/>
            <person name="Otillar R."/>
            <person name="Salamov A."/>
            <person name="Grimwood J."/>
            <person name="Reid I."/>
            <person name="Ishmael N."/>
            <person name="John T."/>
            <person name="Darmond C."/>
            <person name="Moisan M.-C."/>
            <person name="Henrissat B."/>
            <person name="Coutinho P.M."/>
            <person name="Lombard V."/>
            <person name="Natvig D.O."/>
            <person name="Lindquist E."/>
            <person name="Schmutz J."/>
            <person name="Lucas S."/>
            <person name="Harris P."/>
            <person name="Powlowski J."/>
            <person name="Bellemare A."/>
            <person name="Taylor D."/>
            <person name="Butler G."/>
            <person name="de Vries R.P."/>
            <person name="Allijn I.E."/>
            <person name="van den Brink J."/>
            <person name="Ushinsky S."/>
            <person name="Storms R."/>
            <person name="Powell A.J."/>
            <person name="Paulsen I.T."/>
            <person name="Elbourne L.D.H."/>
            <person name="Baker S.E."/>
            <person name="Magnuson J."/>
            <person name="LaBoissiere S."/>
            <person name="Clutterbuck A.J."/>
            <person name="Martinez D."/>
            <person name="Wogulis M."/>
            <person name="de Leon A.L."/>
            <person name="Rey M.W."/>
            <person name="Tsang A."/>
        </authorList>
    </citation>
    <scope>NUCLEOTIDE SEQUENCE [LARGE SCALE GENOMIC DNA]</scope>
    <source>
        <strain evidence="3">ATCC 42464 / BCRC 31852 / DSM 1799</strain>
    </source>
</reference>
<dbReference type="EMBL" id="CP003005">
    <property type="protein sequence ID" value="AEO59177.1"/>
    <property type="molecule type" value="Genomic_DNA"/>
</dbReference>